<keyword evidence="1" id="KW-1133">Transmembrane helix</keyword>
<dbReference type="HOGENOM" id="CLU_2401142_0_0_1"/>
<evidence type="ECO:0000313" key="2">
    <source>
        <dbReference type="EMBL" id="KIK44529.1"/>
    </source>
</evidence>
<accession>A0A0D0B3N0</accession>
<reference evidence="3" key="2">
    <citation type="submission" date="2015-01" db="EMBL/GenBank/DDBJ databases">
        <title>Evolutionary Origins and Diversification of the Mycorrhizal Mutualists.</title>
        <authorList>
            <consortium name="DOE Joint Genome Institute"/>
            <consortium name="Mycorrhizal Genomics Consortium"/>
            <person name="Kohler A."/>
            <person name="Kuo A."/>
            <person name="Nagy L.G."/>
            <person name="Floudas D."/>
            <person name="Copeland A."/>
            <person name="Barry K.W."/>
            <person name="Cichocki N."/>
            <person name="Veneault-Fourrey C."/>
            <person name="LaButti K."/>
            <person name="Lindquist E.A."/>
            <person name="Lipzen A."/>
            <person name="Lundell T."/>
            <person name="Morin E."/>
            <person name="Murat C."/>
            <person name="Riley R."/>
            <person name="Ohm R."/>
            <person name="Sun H."/>
            <person name="Tunlid A."/>
            <person name="Henrissat B."/>
            <person name="Grigoriev I.V."/>
            <person name="Hibbett D.S."/>
            <person name="Martin F."/>
        </authorList>
    </citation>
    <scope>NUCLEOTIDE SEQUENCE [LARGE SCALE GENOMIC DNA]</scope>
    <source>
        <strain evidence="3">UH-Slu-Lm8-n1</strain>
    </source>
</reference>
<feature type="transmembrane region" description="Helical" evidence="1">
    <location>
        <begin position="56"/>
        <end position="76"/>
    </location>
</feature>
<protein>
    <submittedName>
        <fullName evidence="2">Uncharacterized protein</fullName>
    </submittedName>
</protein>
<keyword evidence="1" id="KW-0472">Membrane</keyword>
<sequence length="93" mass="10853">MIARPGSSCGRIAFREENTGWAGVVVEQSRWVSKQGRPDQVAQQRPTRLQTLHRCVIQWLSLSWLFPGLYLSRFIAADLKMQRWFIPRLAHYP</sequence>
<organism evidence="2 3">
    <name type="scientific">Suillus luteus UH-Slu-Lm8-n1</name>
    <dbReference type="NCBI Taxonomy" id="930992"/>
    <lineage>
        <taxon>Eukaryota</taxon>
        <taxon>Fungi</taxon>
        <taxon>Dikarya</taxon>
        <taxon>Basidiomycota</taxon>
        <taxon>Agaricomycotina</taxon>
        <taxon>Agaricomycetes</taxon>
        <taxon>Agaricomycetidae</taxon>
        <taxon>Boletales</taxon>
        <taxon>Suillineae</taxon>
        <taxon>Suillaceae</taxon>
        <taxon>Suillus</taxon>
    </lineage>
</organism>
<reference evidence="2 3" key="1">
    <citation type="submission" date="2014-04" db="EMBL/GenBank/DDBJ databases">
        <authorList>
            <consortium name="DOE Joint Genome Institute"/>
            <person name="Kuo A."/>
            <person name="Ruytinx J."/>
            <person name="Rineau F."/>
            <person name="Colpaert J."/>
            <person name="Kohler A."/>
            <person name="Nagy L.G."/>
            <person name="Floudas D."/>
            <person name="Copeland A."/>
            <person name="Barry K.W."/>
            <person name="Cichocki N."/>
            <person name="Veneault-Fourrey C."/>
            <person name="LaButti K."/>
            <person name="Lindquist E.A."/>
            <person name="Lipzen A."/>
            <person name="Lundell T."/>
            <person name="Morin E."/>
            <person name="Murat C."/>
            <person name="Sun H."/>
            <person name="Tunlid A."/>
            <person name="Henrissat B."/>
            <person name="Grigoriev I.V."/>
            <person name="Hibbett D.S."/>
            <person name="Martin F."/>
            <person name="Nordberg H.P."/>
            <person name="Cantor M.N."/>
            <person name="Hua S.X."/>
        </authorList>
    </citation>
    <scope>NUCLEOTIDE SEQUENCE [LARGE SCALE GENOMIC DNA]</scope>
    <source>
        <strain evidence="2 3">UH-Slu-Lm8-n1</strain>
    </source>
</reference>
<gene>
    <name evidence="2" type="ORF">CY34DRAFT_620403</name>
</gene>
<keyword evidence="3" id="KW-1185">Reference proteome</keyword>
<evidence type="ECO:0000256" key="1">
    <source>
        <dbReference type="SAM" id="Phobius"/>
    </source>
</evidence>
<evidence type="ECO:0000313" key="3">
    <source>
        <dbReference type="Proteomes" id="UP000054485"/>
    </source>
</evidence>
<dbReference type="Proteomes" id="UP000054485">
    <property type="component" value="Unassembled WGS sequence"/>
</dbReference>
<dbReference type="InParanoid" id="A0A0D0B3N0"/>
<keyword evidence="1" id="KW-0812">Transmembrane</keyword>
<dbReference type="AlphaFoldDB" id="A0A0D0B3N0"/>
<dbReference type="EMBL" id="KN835189">
    <property type="protein sequence ID" value="KIK44529.1"/>
    <property type="molecule type" value="Genomic_DNA"/>
</dbReference>
<name>A0A0D0B3N0_9AGAM</name>
<proteinExistence type="predicted"/>